<protein>
    <submittedName>
        <fullName evidence="2">Transposase</fullName>
    </submittedName>
</protein>
<dbReference type="EMBL" id="UFXS01000001">
    <property type="protein sequence ID" value="STD54679.1"/>
    <property type="molecule type" value="Genomic_DNA"/>
</dbReference>
<dbReference type="RefSeq" id="WP_038333926.1">
    <property type="nucleotide sequence ID" value="NZ_JACAIY010000011.1"/>
</dbReference>
<evidence type="ECO:0000313" key="3">
    <source>
        <dbReference type="Proteomes" id="UP000254737"/>
    </source>
</evidence>
<sequence>MKDIHIGSLIKKRVDELGIDISRIKGFFKTYSEKEINAQYLSKSIQTDDLLKWSKLLEYDFFRIYTQHIILFAPVGKNAATSTSPKSSVLPNYRKSVYTKEIIDFVLNLYTEEKKKIQEISNEYNIPKNTIHNWIKKYLPQN</sequence>
<dbReference type="OrthoDB" id="799937at2"/>
<dbReference type="EMBL" id="RHPO01000023">
    <property type="protein sequence ID" value="RRT89904.1"/>
    <property type="molecule type" value="Genomic_DNA"/>
</dbReference>
<dbReference type="AlphaFoldDB" id="A0A376G226"/>
<dbReference type="STRING" id="343874.GCA_000805695_00297"/>
<evidence type="ECO:0000313" key="2">
    <source>
        <dbReference type="EMBL" id="STD54679.1"/>
    </source>
</evidence>
<gene>
    <name evidence="1" type="ORF">EGI89_10585</name>
    <name evidence="2" type="ORF">NCTC13456_01142</name>
</gene>
<dbReference type="Proteomes" id="UP000267844">
    <property type="component" value="Unassembled WGS sequence"/>
</dbReference>
<accession>A0A376G226</accession>
<reference evidence="2 3" key="1">
    <citation type="submission" date="2018-06" db="EMBL/GenBank/DDBJ databases">
        <authorList>
            <consortium name="Pathogen Informatics"/>
            <person name="Doyle S."/>
        </authorList>
    </citation>
    <scope>NUCLEOTIDE SEQUENCE [LARGE SCALE GENOMIC DNA]</scope>
    <source>
        <strain evidence="2 3">NCTC13456</strain>
    </source>
</reference>
<proteinExistence type="predicted"/>
<evidence type="ECO:0000313" key="4">
    <source>
        <dbReference type="Proteomes" id="UP000267844"/>
    </source>
</evidence>
<reference evidence="1 4" key="2">
    <citation type="submission" date="2018-10" db="EMBL/GenBank/DDBJ databases">
        <title>Transmission dynamics of multidrug resistant bacteria on intensive care unit surfaces.</title>
        <authorList>
            <person name="D'Souza A.W."/>
            <person name="Potter R.F."/>
            <person name="Wallace M."/>
            <person name="Shupe A."/>
            <person name="Patel S."/>
            <person name="Sun S."/>
            <person name="Gul D."/>
            <person name="Kwon J.H."/>
            <person name="Andleeb S."/>
            <person name="Burnham C.-A.D."/>
            <person name="Dantas G."/>
        </authorList>
    </citation>
    <scope>NUCLEOTIDE SEQUENCE [LARGE SCALE GENOMIC DNA]</scope>
    <source>
        <strain evidence="1 4">WF_348</strain>
    </source>
</reference>
<organism evidence="2 3">
    <name type="scientific">Empedobacter falsenii</name>
    <dbReference type="NCBI Taxonomy" id="343874"/>
    <lineage>
        <taxon>Bacteria</taxon>
        <taxon>Pseudomonadati</taxon>
        <taxon>Bacteroidota</taxon>
        <taxon>Flavobacteriia</taxon>
        <taxon>Flavobacteriales</taxon>
        <taxon>Weeksellaceae</taxon>
        <taxon>Empedobacter</taxon>
    </lineage>
</organism>
<name>A0A376G226_9FLAO</name>
<dbReference type="Proteomes" id="UP000254737">
    <property type="component" value="Unassembled WGS sequence"/>
</dbReference>
<dbReference type="SUPFAM" id="SSF46689">
    <property type="entry name" value="Homeodomain-like"/>
    <property type="match status" value="1"/>
</dbReference>
<evidence type="ECO:0000313" key="1">
    <source>
        <dbReference type="EMBL" id="RRT89904.1"/>
    </source>
</evidence>
<dbReference type="InterPro" id="IPR009057">
    <property type="entry name" value="Homeodomain-like_sf"/>
</dbReference>